<gene>
    <name evidence="2" type="ORF">SLS59_004884</name>
</gene>
<sequence>MPVLLAFPRDATPRLVGLQMCQVGVISLTTVCAFLAAVLPSKHKAFTFSLLSGLILSSITTSVLIHKEQIAASQGLLTKNKYMRYQFWKIGAGFATYFIGFITFLAAPGGDYKLGRGEQGLVMNGVKINSLQSSILWLSTFNWIFMWASLFYSCCMTKRETGQIRLEGEESQISLGQDQTAADEAYARSLQAQDPHQQA</sequence>
<keyword evidence="3" id="KW-1185">Reference proteome</keyword>
<dbReference type="EMBL" id="JAKIXB020000014">
    <property type="protein sequence ID" value="KAL1602197.1"/>
    <property type="molecule type" value="Genomic_DNA"/>
</dbReference>
<keyword evidence="1" id="KW-0472">Membrane</keyword>
<comment type="caution">
    <text evidence="2">The sequence shown here is derived from an EMBL/GenBank/DDBJ whole genome shotgun (WGS) entry which is preliminary data.</text>
</comment>
<evidence type="ECO:0000313" key="2">
    <source>
        <dbReference type="EMBL" id="KAL1602197.1"/>
    </source>
</evidence>
<evidence type="ECO:0000256" key="1">
    <source>
        <dbReference type="SAM" id="Phobius"/>
    </source>
</evidence>
<keyword evidence="1" id="KW-0812">Transmembrane</keyword>
<evidence type="ECO:0000313" key="3">
    <source>
        <dbReference type="Proteomes" id="UP001521222"/>
    </source>
</evidence>
<keyword evidence="1" id="KW-1133">Transmembrane helix</keyword>
<proteinExistence type="predicted"/>
<reference evidence="2 3" key="1">
    <citation type="submission" date="2024-02" db="EMBL/GenBank/DDBJ databases">
        <title>De novo assembly and annotation of 12 fungi associated with fruit tree decline syndrome in Ontario, Canada.</title>
        <authorList>
            <person name="Sulman M."/>
            <person name="Ellouze W."/>
            <person name="Ilyukhin E."/>
        </authorList>
    </citation>
    <scope>NUCLEOTIDE SEQUENCE [LARGE SCALE GENOMIC DNA]</scope>
    <source>
        <strain evidence="2 3">M97-236</strain>
    </source>
</reference>
<feature type="transmembrane region" description="Helical" evidence="1">
    <location>
        <begin position="87"/>
        <end position="107"/>
    </location>
</feature>
<feature type="transmembrane region" description="Helical" evidence="1">
    <location>
        <begin position="20"/>
        <end position="39"/>
    </location>
</feature>
<organism evidence="2 3">
    <name type="scientific">Nothophoma quercina</name>
    <dbReference type="NCBI Taxonomy" id="749835"/>
    <lineage>
        <taxon>Eukaryota</taxon>
        <taxon>Fungi</taxon>
        <taxon>Dikarya</taxon>
        <taxon>Ascomycota</taxon>
        <taxon>Pezizomycotina</taxon>
        <taxon>Dothideomycetes</taxon>
        <taxon>Pleosporomycetidae</taxon>
        <taxon>Pleosporales</taxon>
        <taxon>Pleosporineae</taxon>
        <taxon>Didymellaceae</taxon>
        <taxon>Nothophoma</taxon>
    </lineage>
</organism>
<dbReference type="Proteomes" id="UP001521222">
    <property type="component" value="Unassembled WGS sequence"/>
</dbReference>
<name>A0ABR3RCW5_9PLEO</name>
<accession>A0ABR3RCW5</accession>
<protein>
    <submittedName>
        <fullName evidence="2">Uncharacterized protein</fullName>
    </submittedName>
</protein>
<feature type="transmembrane region" description="Helical" evidence="1">
    <location>
        <begin position="135"/>
        <end position="155"/>
    </location>
</feature>